<accession>A0A1Q9E293</accession>
<comment type="caution">
    <text evidence="2">The sequence shown here is derived from an EMBL/GenBank/DDBJ whole genome shotgun (WGS) entry which is preliminary data.</text>
</comment>
<protein>
    <submittedName>
        <fullName evidence="2">Uncharacterized protein</fullName>
    </submittedName>
</protein>
<gene>
    <name evidence="2" type="ORF">AK812_SmicGene15708</name>
</gene>
<dbReference type="AlphaFoldDB" id="A0A1Q9E293"/>
<evidence type="ECO:0000256" key="1">
    <source>
        <dbReference type="SAM" id="MobiDB-lite"/>
    </source>
</evidence>
<sequence length="119" mass="13343">MPAPALQHVFQATRRRRSFEKRSSVIGLWRRCWAGRRREGRPLSNATRKLGQMPHAGPAPKSRRFEESRVQEDVQVAVYSDPVLGDDFHGVHHSPVVVSPVHTAISSGRGVLTEFSHLA</sequence>
<evidence type="ECO:0000313" key="3">
    <source>
        <dbReference type="Proteomes" id="UP000186817"/>
    </source>
</evidence>
<keyword evidence="3" id="KW-1185">Reference proteome</keyword>
<dbReference type="Proteomes" id="UP000186817">
    <property type="component" value="Unassembled WGS sequence"/>
</dbReference>
<organism evidence="2 3">
    <name type="scientific">Symbiodinium microadriaticum</name>
    <name type="common">Dinoflagellate</name>
    <name type="synonym">Zooxanthella microadriatica</name>
    <dbReference type="NCBI Taxonomy" id="2951"/>
    <lineage>
        <taxon>Eukaryota</taxon>
        <taxon>Sar</taxon>
        <taxon>Alveolata</taxon>
        <taxon>Dinophyceae</taxon>
        <taxon>Suessiales</taxon>
        <taxon>Symbiodiniaceae</taxon>
        <taxon>Symbiodinium</taxon>
    </lineage>
</organism>
<feature type="region of interest" description="Disordered" evidence="1">
    <location>
        <begin position="40"/>
        <end position="68"/>
    </location>
</feature>
<reference evidence="2 3" key="1">
    <citation type="submission" date="2016-02" db="EMBL/GenBank/DDBJ databases">
        <title>Genome analysis of coral dinoflagellate symbionts highlights evolutionary adaptations to a symbiotic lifestyle.</title>
        <authorList>
            <person name="Aranda M."/>
            <person name="Li Y."/>
            <person name="Liew Y.J."/>
            <person name="Baumgarten S."/>
            <person name="Simakov O."/>
            <person name="Wilson M."/>
            <person name="Piel J."/>
            <person name="Ashoor H."/>
            <person name="Bougouffa S."/>
            <person name="Bajic V.B."/>
            <person name="Ryu T."/>
            <person name="Ravasi T."/>
            <person name="Bayer T."/>
            <person name="Micklem G."/>
            <person name="Kim H."/>
            <person name="Bhak J."/>
            <person name="Lajeunesse T.C."/>
            <person name="Voolstra C.R."/>
        </authorList>
    </citation>
    <scope>NUCLEOTIDE SEQUENCE [LARGE SCALE GENOMIC DNA]</scope>
    <source>
        <strain evidence="2 3">CCMP2467</strain>
    </source>
</reference>
<evidence type="ECO:0000313" key="2">
    <source>
        <dbReference type="EMBL" id="OLQ01544.1"/>
    </source>
</evidence>
<name>A0A1Q9E293_SYMMI</name>
<dbReference type="EMBL" id="LSRX01000289">
    <property type="protein sequence ID" value="OLQ01544.1"/>
    <property type="molecule type" value="Genomic_DNA"/>
</dbReference>
<proteinExistence type="predicted"/>